<feature type="compositionally biased region" description="Basic and acidic residues" evidence="4">
    <location>
        <begin position="785"/>
        <end position="797"/>
    </location>
</feature>
<dbReference type="Proteomes" id="UP000078113">
    <property type="component" value="Unassembled WGS sequence"/>
</dbReference>
<keyword evidence="6" id="KW-1185">Reference proteome</keyword>
<sequence length="878" mass="92844">MHLARQHALTSHPPAPAFLHAAFYTASSSSSATAAPDLFACATSTGFFVAHTSPLLELTRRQFSSSQGGLAFVLPVEHTSLLLLVGGGRVPRFAPNKLILWDDAATSATPAPKDPRARAREGAAVAELEFAEGVTGVQIHPFDTPLPDQHVQSGAQTADAQQRTSTKFYIVVVVLKTKALVFELGPNGKLSQQHEPADPVLGKGKDTPSFGHPSNAWNIVHRTTVEIAGGARQGLAAIAPALLPPPSASTHHKRPRRELVAALIALPGRQKGHVQLVRVPILYGSTGGSDKDARRATGQQPPPTDQSQVKPIGPSTIIIAHSSELNSITLSPCGRLLITSSDRGTLVRLWSVSGDPVPFGTYKKQGLDQASSPTPPTKSTGGSSLQPTLIRELRRGSDQAYILSVAIAPDLSALAVASDKGTIHIFRLSSEAIKAKEGSRTSEQTPVDRDSSSKSSSSFPIPKAFKKATSLTRKHLLPTATSSLSMLPTLPGSKQLKKYLGSEWSTSHFRIPLRTFGGRSAEGTWGERGGPGGMESPHVKVVMKKANPAAGDKGKQRESSDFETQTQAQGVTAVDRWASMGPTVERLGSIGDGFSDDLLDGGGGGSGGGGGAWVMDGIEDDEEDGPIPAQFIPESQTGIPSPSSESEGPSSFKYVEPHSHRPAKTDSIRRGPIEAITGGSARSTEGGWAAMRARFDDIRHGEAGLDEKIFLTWTRARTHQPSQPSSEAAATTITTTSSRSYELIALTTGGGWYRIGLSTNPSERMKDTNTTNTPESGTHTPRASSDTRRVRGEEDSTARTTTTPPVSIMDDDDDDGGGGGGGESARRRAEEDRELEKSGMIQGCVLLEYRRFGQRDEWEGDAGAEAGTGTGGDGTVYS</sequence>
<evidence type="ECO:0000313" key="6">
    <source>
        <dbReference type="Proteomes" id="UP000078113"/>
    </source>
</evidence>
<dbReference type="SUPFAM" id="SSF50978">
    <property type="entry name" value="WD40 repeat-like"/>
    <property type="match status" value="1"/>
</dbReference>
<reference evidence="5" key="1">
    <citation type="submission" date="2016-04" db="EMBL/GenBank/DDBJ databases">
        <authorList>
            <person name="Nguyen H.D."/>
            <person name="Samba Siva P."/>
            <person name="Cullis J."/>
            <person name="Levesque C.A."/>
            <person name="Hambleton S."/>
        </authorList>
    </citation>
    <scope>NUCLEOTIDE SEQUENCE</scope>
    <source>
        <strain evidence="5">DAOMC 236422</strain>
    </source>
</reference>
<dbReference type="SMART" id="SM00320">
    <property type="entry name" value="WD40"/>
    <property type="match status" value="2"/>
</dbReference>
<feature type="region of interest" description="Disordered" evidence="4">
    <location>
        <begin position="757"/>
        <end position="844"/>
    </location>
</feature>
<dbReference type="AlphaFoldDB" id="A0A8X7T575"/>
<feature type="compositionally biased region" description="Low complexity" evidence="4">
    <location>
        <begin position="640"/>
        <end position="651"/>
    </location>
</feature>
<keyword evidence="2" id="KW-0677">Repeat</keyword>
<dbReference type="PANTHER" id="PTHR11227">
    <property type="entry name" value="WD-REPEAT PROTEIN INTERACTING WITH PHOSPHOINOSIDES WIPI -RELATED"/>
    <property type="match status" value="1"/>
</dbReference>
<feature type="compositionally biased region" description="Gly residues" evidence="4">
    <location>
        <begin position="866"/>
        <end position="878"/>
    </location>
</feature>
<feature type="compositionally biased region" description="Basic and acidic residues" evidence="4">
    <location>
        <begin position="824"/>
        <end position="837"/>
    </location>
</feature>
<evidence type="ECO:0000256" key="1">
    <source>
        <dbReference type="ARBA" id="ARBA00022574"/>
    </source>
</evidence>
<dbReference type="Pfam" id="PF00400">
    <property type="entry name" value="WD40"/>
    <property type="match status" value="1"/>
</dbReference>
<organism evidence="5 6">
    <name type="scientific">Tilletia walkeri</name>
    <dbReference type="NCBI Taxonomy" id="117179"/>
    <lineage>
        <taxon>Eukaryota</taxon>
        <taxon>Fungi</taxon>
        <taxon>Dikarya</taxon>
        <taxon>Basidiomycota</taxon>
        <taxon>Ustilaginomycotina</taxon>
        <taxon>Exobasidiomycetes</taxon>
        <taxon>Tilletiales</taxon>
        <taxon>Tilletiaceae</taxon>
        <taxon>Tilletia</taxon>
    </lineage>
</organism>
<dbReference type="GO" id="GO:0005737">
    <property type="term" value="C:cytoplasm"/>
    <property type="evidence" value="ECO:0007669"/>
    <property type="project" value="UniProtKB-ARBA"/>
</dbReference>
<feature type="region of interest" description="Disordered" evidence="4">
    <location>
        <begin position="549"/>
        <end position="568"/>
    </location>
</feature>
<feature type="region of interest" description="Disordered" evidence="4">
    <location>
        <begin position="285"/>
        <end position="311"/>
    </location>
</feature>
<comment type="caution">
    <text evidence="5">The sequence shown here is derived from an EMBL/GenBank/DDBJ whole genome shotgun (WGS) entry which is preliminary data.</text>
</comment>
<dbReference type="InterPro" id="IPR036322">
    <property type="entry name" value="WD40_repeat_dom_sf"/>
</dbReference>
<feature type="region of interest" description="Disordered" evidence="4">
    <location>
        <begin position="859"/>
        <end position="878"/>
    </location>
</feature>
<name>A0A8X7T575_9BASI</name>
<feature type="region of interest" description="Disordered" evidence="4">
    <location>
        <begin position="434"/>
        <end position="461"/>
    </location>
</feature>
<feature type="compositionally biased region" description="Basic and acidic residues" evidence="4">
    <location>
        <begin position="434"/>
        <end position="452"/>
    </location>
</feature>
<feature type="compositionally biased region" description="Gly residues" evidence="4">
    <location>
        <begin position="600"/>
        <end position="612"/>
    </location>
</feature>
<comment type="similarity">
    <text evidence="3">Belongs to the WD repeat PROPPIN family.</text>
</comment>
<gene>
    <name evidence="5" type="ORF">A4X09_0g3777</name>
</gene>
<feature type="region of interest" description="Disordered" evidence="4">
    <location>
        <begin position="595"/>
        <end position="666"/>
    </location>
</feature>
<dbReference type="EMBL" id="LWDG02000143">
    <property type="protein sequence ID" value="KAE8268558.1"/>
    <property type="molecule type" value="Genomic_DNA"/>
</dbReference>
<proteinExistence type="inferred from homology"/>
<feature type="compositionally biased region" description="Basic and acidic residues" evidence="4">
    <location>
        <begin position="655"/>
        <end position="666"/>
    </location>
</feature>
<evidence type="ECO:0000256" key="2">
    <source>
        <dbReference type="ARBA" id="ARBA00022737"/>
    </source>
</evidence>
<keyword evidence="1" id="KW-0853">WD repeat</keyword>
<reference evidence="5" key="2">
    <citation type="journal article" date="2019" name="IMA Fungus">
        <title>Genome sequencing and comparison of five Tilletia species to identify candidate genes for the detection of regulated species infecting wheat.</title>
        <authorList>
            <person name="Nguyen H.D.T."/>
            <person name="Sultana T."/>
            <person name="Kesanakurti P."/>
            <person name="Hambleton S."/>
        </authorList>
    </citation>
    <scope>NUCLEOTIDE SEQUENCE</scope>
    <source>
        <strain evidence="5">DAOMC 236422</strain>
    </source>
</reference>
<dbReference type="InterPro" id="IPR015943">
    <property type="entry name" value="WD40/YVTN_repeat-like_dom_sf"/>
</dbReference>
<dbReference type="Gene3D" id="2.130.10.10">
    <property type="entry name" value="YVTN repeat-like/Quinoprotein amine dehydrogenase"/>
    <property type="match status" value="1"/>
</dbReference>
<protein>
    <submittedName>
        <fullName evidence="5">Uncharacterized protein</fullName>
    </submittedName>
</protein>
<dbReference type="InterPro" id="IPR001680">
    <property type="entry name" value="WD40_rpt"/>
</dbReference>
<evidence type="ECO:0000256" key="4">
    <source>
        <dbReference type="SAM" id="MobiDB-lite"/>
    </source>
</evidence>
<feature type="region of interest" description="Disordered" evidence="4">
    <location>
        <begin position="363"/>
        <end position="385"/>
    </location>
</feature>
<evidence type="ECO:0000313" key="5">
    <source>
        <dbReference type="EMBL" id="KAE8268558.1"/>
    </source>
</evidence>
<dbReference type="InterPro" id="IPR048720">
    <property type="entry name" value="PROPPIN"/>
</dbReference>
<evidence type="ECO:0000256" key="3">
    <source>
        <dbReference type="ARBA" id="ARBA00025740"/>
    </source>
</evidence>
<feature type="compositionally biased region" description="Polar residues" evidence="4">
    <location>
        <begin position="757"/>
        <end position="784"/>
    </location>
</feature>
<feature type="compositionally biased region" description="Polar residues" evidence="4">
    <location>
        <begin position="368"/>
        <end position="385"/>
    </location>
</feature>
<accession>A0A8X7T575</accession>